<keyword evidence="2" id="KW-1185">Reference proteome</keyword>
<accession>A0AAJ0GEC4</accession>
<protein>
    <submittedName>
        <fullName evidence="1">Uncharacterized protein</fullName>
    </submittedName>
</protein>
<dbReference type="AlphaFoldDB" id="A0AAJ0GEC4"/>
<evidence type="ECO:0000313" key="1">
    <source>
        <dbReference type="EMBL" id="KAK3055877.1"/>
    </source>
</evidence>
<name>A0AAJ0GEC4_9PEZI</name>
<organism evidence="1 2">
    <name type="scientific">Extremus antarcticus</name>
    <dbReference type="NCBI Taxonomy" id="702011"/>
    <lineage>
        <taxon>Eukaryota</taxon>
        <taxon>Fungi</taxon>
        <taxon>Dikarya</taxon>
        <taxon>Ascomycota</taxon>
        <taxon>Pezizomycotina</taxon>
        <taxon>Dothideomycetes</taxon>
        <taxon>Dothideomycetidae</taxon>
        <taxon>Mycosphaerellales</taxon>
        <taxon>Extremaceae</taxon>
        <taxon>Extremus</taxon>
    </lineage>
</organism>
<sequence>MAKVAEYVMVFELPPNGGDTRFGDTYAMKVLREIKEDLRGSGTMLGRVGNQISRLLPMGLRSWTLDALDQLGEVGGGLSSISDRGRVLH</sequence>
<gene>
    <name evidence="1" type="ORF">LTR09_003111</name>
</gene>
<reference evidence="1" key="1">
    <citation type="submission" date="2023-04" db="EMBL/GenBank/DDBJ databases">
        <title>Black Yeasts Isolated from many extreme environments.</title>
        <authorList>
            <person name="Coleine C."/>
            <person name="Stajich J.E."/>
            <person name="Selbmann L."/>
        </authorList>
    </citation>
    <scope>NUCLEOTIDE SEQUENCE</scope>
    <source>
        <strain evidence="1">CCFEE 5312</strain>
    </source>
</reference>
<evidence type="ECO:0000313" key="2">
    <source>
        <dbReference type="Proteomes" id="UP001271007"/>
    </source>
</evidence>
<dbReference type="EMBL" id="JAWDJX010000007">
    <property type="protein sequence ID" value="KAK3055877.1"/>
    <property type="molecule type" value="Genomic_DNA"/>
</dbReference>
<comment type="caution">
    <text evidence="1">The sequence shown here is derived from an EMBL/GenBank/DDBJ whole genome shotgun (WGS) entry which is preliminary data.</text>
</comment>
<dbReference type="Proteomes" id="UP001271007">
    <property type="component" value="Unassembled WGS sequence"/>
</dbReference>
<proteinExistence type="predicted"/>